<protein>
    <submittedName>
        <fullName evidence="1">Uncharacterized protein</fullName>
    </submittedName>
</protein>
<proteinExistence type="predicted"/>
<dbReference type="EMBL" id="JARK01001386">
    <property type="protein sequence ID" value="EYC11499.1"/>
    <property type="molecule type" value="Genomic_DNA"/>
</dbReference>
<dbReference type="AlphaFoldDB" id="A0A016U864"/>
<evidence type="ECO:0000313" key="2">
    <source>
        <dbReference type="Proteomes" id="UP000024635"/>
    </source>
</evidence>
<sequence length="87" mass="9994">MATTRVLRNRTARAGIVVVSCRNVVSRRFSSQSGDLLTFFMFQNEKYHNGNKRHRFWSAVRLRSALFKVMSESLPSTLTVCIKSLIL</sequence>
<organism evidence="1 2">
    <name type="scientific">Ancylostoma ceylanicum</name>
    <dbReference type="NCBI Taxonomy" id="53326"/>
    <lineage>
        <taxon>Eukaryota</taxon>
        <taxon>Metazoa</taxon>
        <taxon>Ecdysozoa</taxon>
        <taxon>Nematoda</taxon>
        <taxon>Chromadorea</taxon>
        <taxon>Rhabditida</taxon>
        <taxon>Rhabditina</taxon>
        <taxon>Rhabditomorpha</taxon>
        <taxon>Strongyloidea</taxon>
        <taxon>Ancylostomatidae</taxon>
        <taxon>Ancylostomatinae</taxon>
        <taxon>Ancylostoma</taxon>
    </lineage>
</organism>
<evidence type="ECO:0000313" key="1">
    <source>
        <dbReference type="EMBL" id="EYC11499.1"/>
    </source>
</evidence>
<reference evidence="2" key="1">
    <citation type="journal article" date="2015" name="Nat. Genet.">
        <title>The genome and transcriptome of the zoonotic hookworm Ancylostoma ceylanicum identify infection-specific gene families.</title>
        <authorList>
            <person name="Schwarz E.M."/>
            <person name="Hu Y."/>
            <person name="Antoshechkin I."/>
            <person name="Miller M.M."/>
            <person name="Sternberg P.W."/>
            <person name="Aroian R.V."/>
        </authorList>
    </citation>
    <scope>NUCLEOTIDE SEQUENCE</scope>
    <source>
        <strain evidence="2">HY135</strain>
    </source>
</reference>
<keyword evidence="2" id="KW-1185">Reference proteome</keyword>
<gene>
    <name evidence="1" type="primary">Acey_s0050.g1945</name>
    <name evidence="1" type="ORF">Y032_0050g1945</name>
</gene>
<accession>A0A016U864</accession>
<name>A0A016U864_9BILA</name>
<dbReference type="Proteomes" id="UP000024635">
    <property type="component" value="Unassembled WGS sequence"/>
</dbReference>
<comment type="caution">
    <text evidence="1">The sequence shown here is derived from an EMBL/GenBank/DDBJ whole genome shotgun (WGS) entry which is preliminary data.</text>
</comment>